<evidence type="ECO:0000313" key="17">
    <source>
        <dbReference type="EMBL" id="TPX32168.1"/>
    </source>
</evidence>
<keyword evidence="9" id="KW-0694">RNA-binding</keyword>
<dbReference type="Gene3D" id="3.40.50.300">
    <property type="entry name" value="P-loop containing nucleotide triphosphate hydrolases"/>
    <property type="match status" value="2"/>
</dbReference>
<feature type="domain" description="DEAD-box RNA helicase Q" evidence="16">
    <location>
        <begin position="130"/>
        <end position="158"/>
    </location>
</feature>
<dbReference type="InterPro" id="IPR000629">
    <property type="entry name" value="RNA-helicase_DEAD-box_CS"/>
</dbReference>
<dbReference type="PROSITE" id="PS51194">
    <property type="entry name" value="HELICASE_CTER"/>
    <property type="match status" value="1"/>
</dbReference>
<dbReference type="SMART" id="SM00490">
    <property type="entry name" value="HELICc"/>
    <property type="match status" value="1"/>
</dbReference>
<name>A0A507BYG5_9FUNG</name>
<dbReference type="InterPro" id="IPR014001">
    <property type="entry name" value="Helicase_ATP-bd"/>
</dbReference>
<gene>
    <name evidence="17" type="ORF">SmJEL517_g04679</name>
</gene>
<evidence type="ECO:0000256" key="4">
    <source>
        <dbReference type="ARBA" id="ARBA00012552"/>
    </source>
</evidence>
<dbReference type="InterPro" id="IPR011545">
    <property type="entry name" value="DEAD/DEAH_box_helicase_dom"/>
</dbReference>
<dbReference type="Pfam" id="PF00270">
    <property type="entry name" value="DEAD"/>
    <property type="match status" value="1"/>
</dbReference>
<dbReference type="STRING" id="1806994.A0A507BYG5"/>
<feature type="domain" description="Helicase C-terminal" evidence="15">
    <location>
        <begin position="360"/>
        <end position="509"/>
    </location>
</feature>
<evidence type="ECO:0000259" key="15">
    <source>
        <dbReference type="PROSITE" id="PS51194"/>
    </source>
</evidence>
<evidence type="ECO:0000256" key="11">
    <source>
        <dbReference type="ARBA" id="ARBA00047984"/>
    </source>
</evidence>
<evidence type="ECO:0000256" key="13">
    <source>
        <dbReference type="SAM" id="MobiDB-lite"/>
    </source>
</evidence>
<evidence type="ECO:0000256" key="8">
    <source>
        <dbReference type="ARBA" id="ARBA00022840"/>
    </source>
</evidence>
<dbReference type="Pfam" id="PF00271">
    <property type="entry name" value="Helicase_C"/>
    <property type="match status" value="1"/>
</dbReference>
<sequence length="1150" mass="127993">MKLVRKSFVKKDGKASGAGGSRRTTSFSTGSGAGGVKKPFNNKRKSMQDHSAPDPSSSRDASTASRWKKKNKTNHDNAAAETEFETVPAVMNTANPTNDIDHDDDDASDFEETEMASQVRDANRKHKKSGGFQAMGLSQPVFKAIIHKGYKVPTPIQRKAIPVIMQGRDVVAMARTGSGKTAAFLVPMLEKLKTHSARVGARGLILSPSRELAAQTLKFTKELAKHTDLRACNLVGGDNMDEQFAAMAANPDIIVATPGRLMHLMIEMKMDLKTVEYVVFDEADRLFEMGFANQLHEILHALPEGRQTLLFSATLPKLLVDFAKAGLSNPALIRLDIDNRISRDLEMLFFSVKTMEKDAALIHLLRKLAGRDELTIVFASTRHHVEYLHELLAAANIENTYIYGSLDQSARKIHLNRFKTQKQKVLVVTDVAARGLDVPLLDNVINYDFPAAPKVFVHRVGRAGRAGRKGTSFSFISADEIPFLLDLQLFTSRPFILAASMQDRQPDLTSEIVLGDIPRSLLDPSLEECQHLIRSNITLENLQTGAMNGYKMYHKTRGVASPESYKRAKELADVSHGLHSWFSDDMDVQEVARTAMMESLSKYRSRKDGGKVSFPTATAKISRDSEYYMSSTPSDVNTERGYNLTSQTTFAEQARSAVVEVTGDDKDSMRASRKVIWDPKKHNFVRPTIGSDNKKRVRTDSGALVPASYNSKRFEDWQSKTKIALPRAGEQELDNTGSSAKNLSAFGNRRFRHNKIIAPTPGSGSSLRKDAKRKREAQDAQPDGATPSSKPAAPAAKKMKQGVRSELRTPIQIAKARVVKENKRQKTGRHKPQKKRVLNDNSDPHTHTNCQMAQQELKALWVVAKDLRLGSFVESSCSSDWTLQRIDEEWTLFLRLSMVMLKPLWSTSFVMSDAICRSPSRINGEFLVYRELDVKISSSQLKVPSMARQAKEMIELEGERAATTTKGTFLVKENGLKKKTMSVHAGGTQWHLVSYFLSIDVDHGRLLQPSRNPSLSSLRILPELVYNQGFRKVPSVSDQHLGIRDFDDASIATSNDSTSPQEASEPTWYRFVADEEPLHGFVSSEDVSPDLYPFFQHSSDAMLSPPNDLESVLQNSDGAQEFSPPLEDPLEHMAPLEHGFDQTLGYAAFW</sequence>
<feature type="domain" description="Helicase ATP-binding" evidence="14">
    <location>
        <begin position="161"/>
        <end position="333"/>
    </location>
</feature>
<feature type="region of interest" description="Disordered" evidence="13">
    <location>
        <begin position="751"/>
        <end position="848"/>
    </location>
</feature>
<dbReference type="InterPro" id="IPR014014">
    <property type="entry name" value="RNA_helicase_DEAD_Q_motif"/>
</dbReference>
<protein>
    <recommendedName>
        <fullName evidence="4">RNA helicase</fullName>
        <ecNumber evidence="4">3.6.4.13</ecNumber>
    </recommendedName>
</protein>
<feature type="compositionally biased region" description="Acidic residues" evidence="13">
    <location>
        <begin position="101"/>
        <end position="114"/>
    </location>
</feature>
<evidence type="ECO:0000256" key="1">
    <source>
        <dbReference type="ARBA" id="ARBA00003706"/>
    </source>
</evidence>
<dbReference type="SMART" id="SM00487">
    <property type="entry name" value="DEXDc"/>
    <property type="match status" value="1"/>
</dbReference>
<keyword evidence="6" id="KW-0378">Hydrolase</keyword>
<keyword evidence="8" id="KW-0067">ATP-binding</keyword>
<dbReference type="GO" id="GO:0016887">
    <property type="term" value="F:ATP hydrolysis activity"/>
    <property type="evidence" value="ECO:0007669"/>
    <property type="project" value="RHEA"/>
</dbReference>
<keyword evidence="10" id="KW-0539">Nucleus</keyword>
<dbReference type="PANTHER" id="PTHR47959:SF8">
    <property type="entry name" value="RNA HELICASE"/>
    <property type="match status" value="1"/>
</dbReference>
<dbReference type="PANTHER" id="PTHR47959">
    <property type="entry name" value="ATP-DEPENDENT RNA HELICASE RHLE-RELATED"/>
    <property type="match status" value="1"/>
</dbReference>
<evidence type="ECO:0000259" key="14">
    <source>
        <dbReference type="PROSITE" id="PS51192"/>
    </source>
</evidence>
<dbReference type="AlphaFoldDB" id="A0A507BYG5"/>
<keyword evidence="18" id="KW-1185">Reference proteome</keyword>
<evidence type="ECO:0000256" key="3">
    <source>
        <dbReference type="ARBA" id="ARBA00010379"/>
    </source>
</evidence>
<dbReference type="Pfam" id="PF08147">
    <property type="entry name" value="DBP10CT"/>
    <property type="match status" value="1"/>
</dbReference>
<evidence type="ECO:0000256" key="10">
    <source>
        <dbReference type="ARBA" id="ARBA00023242"/>
    </source>
</evidence>
<reference evidence="17 18" key="1">
    <citation type="journal article" date="2019" name="Sci. Rep.">
        <title>Comparative genomics of chytrid fungi reveal insights into the obligate biotrophic and pathogenic lifestyle of Synchytrium endobioticum.</title>
        <authorList>
            <person name="van de Vossenberg B.T.L.H."/>
            <person name="Warris S."/>
            <person name="Nguyen H.D.T."/>
            <person name="van Gent-Pelzer M.P.E."/>
            <person name="Joly D.L."/>
            <person name="van de Geest H.C."/>
            <person name="Bonants P.J.M."/>
            <person name="Smith D.S."/>
            <person name="Levesque C.A."/>
            <person name="van der Lee T.A.J."/>
        </authorList>
    </citation>
    <scope>NUCLEOTIDE SEQUENCE [LARGE SCALE GENOMIC DNA]</scope>
    <source>
        <strain evidence="17 18">JEL517</strain>
    </source>
</reference>
<feature type="region of interest" description="Disordered" evidence="13">
    <location>
        <begin position="1"/>
        <end position="114"/>
    </location>
</feature>
<feature type="short sequence motif" description="Q motif" evidence="12">
    <location>
        <begin position="130"/>
        <end position="158"/>
    </location>
</feature>
<dbReference type="InterPro" id="IPR001650">
    <property type="entry name" value="Helicase_C-like"/>
</dbReference>
<dbReference type="FunFam" id="3.40.50.300:FF:000865">
    <property type="entry name" value="ATP-dependent RNA helicase DDX54"/>
    <property type="match status" value="1"/>
</dbReference>
<evidence type="ECO:0000256" key="12">
    <source>
        <dbReference type="PROSITE-ProRule" id="PRU00552"/>
    </source>
</evidence>
<comment type="subcellular location">
    <subcellularLocation>
        <location evidence="2">Nucleus</location>
        <location evidence="2">Nucleolus</location>
    </subcellularLocation>
</comment>
<proteinExistence type="inferred from homology"/>
<comment type="function">
    <text evidence="1">ATP-binding RNA helicase involved in the biogenesis of 60S ribosomal subunits and is required for the normal formation of 25S and 5.8S rRNAs.</text>
</comment>
<dbReference type="InterPro" id="IPR012541">
    <property type="entry name" value="DBP10_C"/>
</dbReference>
<dbReference type="SUPFAM" id="SSF52540">
    <property type="entry name" value="P-loop containing nucleoside triphosphate hydrolases"/>
    <property type="match status" value="2"/>
</dbReference>
<dbReference type="EMBL" id="QEAO01000034">
    <property type="protein sequence ID" value="TPX32168.1"/>
    <property type="molecule type" value="Genomic_DNA"/>
</dbReference>
<dbReference type="CDD" id="cd18787">
    <property type="entry name" value="SF2_C_DEAD"/>
    <property type="match status" value="1"/>
</dbReference>
<evidence type="ECO:0000313" key="18">
    <source>
        <dbReference type="Proteomes" id="UP000319731"/>
    </source>
</evidence>
<comment type="catalytic activity">
    <reaction evidence="11">
        <text>ATP + H2O = ADP + phosphate + H(+)</text>
        <dbReference type="Rhea" id="RHEA:13065"/>
        <dbReference type="ChEBI" id="CHEBI:15377"/>
        <dbReference type="ChEBI" id="CHEBI:15378"/>
        <dbReference type="ChEBI" id="CHEBI:30616"/>
        <dbReference type="ChEBI" id="CHEBI:43474"/>
        <dbReference type="ChEBI" id="CHEBI:456216"/>
        <dbReference type="EC" id="3.6.4.13"/>
    </reaction>
</comment>
<dbReference type="PROSITE" id="PS51192">
    <property type="entry name" value="HELICASE_ATP_BIND_1"/>
    <property type="match status" value="1"/>
</dbReference>
<feature type="compositionally biased region" description="Low complexity" evidence="13">
    <location>
        <begin position="53"/>
        <end position="65"/>
    </location>
</feature>
<dbReference type="InterPro" id="IPR050079">
    <property type="entry name" value="DEAD_box_RNA_helicase"/>
</dbReference>
<evidence type="ECO:0000256" key="6">
    <source>
        <dbReference type="ARBA" id="ARBA00022801"/>
    </source>
</evidence>
<dbReference type="RefSeq" id="XP_031023430.1">
    <property type="nucleotide sequence ID" value="XM_031170607.1"/>
</dbReference>
<dbReference type="GO" id="GO:0005829">
    <property type="term" value="C:cytosol"/>
    <property type="evidence" value="ECO:0007669"/>
    <property type="project" value="TreeGrafter"/>
</dbReference>
<feature type="compositionally biased region" description="Low complexity" evidence="13">
    <location>
        <begin position="787"/>
        <end position="796"/>
    </location>
</feature>
<dbReference type="GO" id="GO:0005730">
    <property type="term" value="C:nucleolus"/>
    <property type="evidence" value="ECO:0007669"/>
    <property type="project" value="UniProtKB-SubCell"/>
</dbReference>
<dbReference type="PROSITE" id="PS51195">
    <property type="entry name" value="Q_MOTIF"/>
    <property type="match status" value="1"/>
</dbReference>
<comment type="caution">
    <text evidence="17">The sequence shown here is derived from an EMBL/GenBank/DDBJ whole genome shotgun (WGS) entry which is preliminary data.</text>
</comment>
<evidence type="ECO:0000256" key="7">
    <source>
        <dbReference type="ARBA" id="ARBA00022806"/>
    </source>
</evidence>
<organism evidence="17 18">
    <name type="scientific">Synchytrium microbalum</name>
    <dbReference type="NCBI Taxonomy" id="1806994"/>
    <lineage>
        <taxon>Eukaryota</taxon>
        <taxon>Fungi</taxon>
        <taxon>Fungi incertae sedis</taxon>
        <taxon>Chytridiomycota</taxon>
        <taxon>Chytridiomycota incertae sedis</taxon>
        <taxon>Chytridiomycetes</taxon>
        <taxon>Synchytriales</taxon>
        <taxon>Synchytriaceae</taxon>
        <taxon>Synchytrium</taxon>
    </lineage>
</organism>
<keyword evidence="5" id="KW-0547">Nucleotide-binding</keyword>
<feature type="compositionally biased region" description="Basic residues" evidence="13">
    <location>
        <begin position="825"/>
        <end position="836"/>
    </location>
</feature>
<dbReference type="GO" id="GO:0003723">
    <property type="term" value="F:RNA binding"/>
    <property type="evidence" value="ECO:0007669"/>
    <property type="project" value="UniProtKB-KW"/>
</dbReference>
<evidence type="ECO:0000256" key="2">
    <source>
        <dbReference type="ARBA" id="ARBA00004604"/>
    </source>
</evidence>
<dbReference type="GO" id="GO:0003724">
    <property type="term" value="F:RNA helicase activity"/>
    <property type="evidence" value="ECO:0007669"/>
    <property type="project" value="UniProtKB-EC"/>
</dbReference>
<dbReference type="EC" id="3.6.4.13" evidence="4"/>
<dbReference type="InterPro" id="IPR033517">
    <property type="entry name" value="DDX54/DBP10_DEAD-box_helicase"/>
</dbReference>
<dbReference type="SMART" id="SM01123">
    <property type="entry name" value="DBP10CT"/>
    <property type="match status" value="1"/>
</dbReference>
<dbReference type="GO" id="GO:0005524">
    <property type="term" value="F:ATP binding"/>
    <property type="evidence" value="ECO:0007669"/>
    <property type="project" value="UniProtKB-KW"/>
</dbReference>
<dbReference type="Proteomes" id="UP000319731">
    <property type="component" value="Unassembled WGS sequence"/>
</dbReference>
<dbReference type="CDD" id="cd17959">
    <property type="entry name" value="DEADc_DDX54"/>
    <property type="match status" value="1"/>
</dbReference>
<comment type="similarity">
    <text evidence="3">Belongs to the DEAD box helicase family. DDX54/DBP10 subfamily.</text>
</comment>
<dbReference type="GeneID" id="42005904"/>
<dbReference type="PROSITE" id="PS00039">
    <property type="entry name" value="DEAD_ATP_HELICASE"/>
    <property type="match status" value="1"/>
</dbReference>
<accession>A0A507BYG5</accession>
<feature type="compositionally biased region" description="Low complexity" evidence="13">
    <location>
        <begin position="21"/>
        <end position="30"/>
    </location>
</feature>
<keyword evidence="7" id="KW-0347">Helicase</keyword>
<dbReference type="OrthoDB" id="1191041at2759"/>
<dbReference type="InterPro" id="IPR027417">
    <property type="entry name" value="P-loop_NTPase"/>
</dbReference>
<evidence type="ECO:0000256" key="9">
    <source>
        <dbReference type="ARBA" id="ARBA00022884"/>
    </source>
</evidence>
<evidence type="ECO:0000256" key="5">
    <source>
        <dbReference type="ARBA" id="ARBA00022741"/>
    </source>
</evidence>
<evidence type="ECO:0000259" key="16">
    <source>
        <dbReference type="PROSITE" id="PS51195"/>
    </source>
</evidence>